<name>A0A2P2IYJ3_RHIMU</name>
<protein>
    <submittedName>
        <fullName evidence="1">Uncharacterized protein MANES_05G103900</fullName>
    </submittedName>
</protein>
<reference evidence="1" key="1">
    <citation type="submission" date="2018-02" db="EMBL/GenBank/DDBJ databases">
        <title>Rhizophora mucronata_Transcriptome.</title>
        <authorList>
            <person name="Meera S.P."/>
            <person name="Sreeshan A."/>
            <person name="Augustine A."/>
        </authorList>
    </citation>
    <scope>NUCLEOTIDE SEQUENCE</scope>
    <source>
        <tissue evidence="1">Leaf</tissue>
    </source>
</reference>
<proteinExistence type="predicted"/>
<evidence type="ECO:0000313" key="1">
    <source>
        <dbReference type="EMBL" id="MBW86294.1"/>
    </source>
</evidence>
<organism evidence="1">
    <name type="scientific">Rhizophora mucronata</name>
    <name type="common">Asiatic mangrove</name>
    <dbReference type="NCBI Taxonomy" id="61149"/>
    <lineage>
        <taxon>Eukaryota</taxon>
        <taxon>Viridiplantae</taxon>
        <taxon>Streptophyta</taxon>
        <taxon>Embryophyta</taxon>
        <taxon>Tracheophyta</taxon>
        <taxon>Spermatophyta</taxon>
        <taxon>Magnoliopsida</taxon>
        <taxon>eudicotyledons</taxon>
        <taxon>Gunneridae</taxon>
        <taxon>Pentapetalae</taxon>
        <taxon>rosids</taxon>
        <taxon>fabids</taxon>
        <taxon>Malpighiales</taxon>
        <taxon>Rhizophoraceae</taxon>
        <taxon>Rhizophora</taxon>
    </lineage>
</organism>
<dbReference type="AlphaFoldDB" id="A0A2P2IYJ3"/>
<dbReference type="EMBL" id="GGEC01005811">
    <property type="protein sequence ID" value="MBW86294.1"/>
    <property type="molecule type" value="Transcribed_RNA"/>
</dbReference>
<accession>A0A2P2IYJ3</accession>
<sequence>MGREGEREVVVMILLTVAK</sequence>